<evidence type="ECO:0000313" key="1">
    <source>
        <dbReference type="EMBL" id="KDQ51150.1"/>
    </source>
</evidence>
<dbReference type="Proteomes" id="UP000027265">
    <property type="component" value="Unassembled WGS sequence"/>
</dbReference>
<evidence type="ECO:0000313" key="2">
    <source>
        <dbReference type="Proteomes" id="UP000027265"/>
    </source>
</evidence>
<proteinExistence type="predicted"/>
<dbReference type="SUPFAM" id="SSF52047">
    <property type="entry name" value="RNI-like"/>
    <property type="match status" value="1"/>
</dbReference>
<gene>
    <name evidence="1" type="ORF">JAAARDRAFT_62730</name>
</gene>
<dbReference type="HOGENOM" id="CLU_046444_1_0_1"/>
<dbReference type="Gene3D" id="3.80.10.10">
    <property type="entry name" value="Ribonuclease Inhibitor"/>
    <property type="match status" value="1"/>
</dbReference>
<dbReference type="STRING" id="933084.A0A067PBE1"/>
<reference evidence="2" key="1">
    <citation type="journal article" date="2014" name="Proc. Natl. Acad. Sci. U.S.A.">
        <title>Extensive sampling of basidiomycete genomes demonstrates inadequacy of the white-rot/brown-rot paradigm for wood decay fungi.</title>
        <authorList>
            <person name="Riley R."/>
            <person name="Salamov A.A."/>
            <person name="Brown D.W."/>
            <person name="Nagy L.G."/>
            <person name="Floudas D."/>
            <person name="Held B.W."/>
            <person name="Levasseur A."/>
            <person name="Lombard V."/>
            <person name="Morin E."/>
            <person name="Otillar R."/>
            <person name="Lindquist E.A."/>
            <person name="Sun H."/>
            <person name="LaButti K.M."/>
            <person name="Schmutz J."/>
            <person name="Jabbour D."/>
            <person name="Luo H."/>
            <person name="Baker S.E."/>
            <person name="Pisabarro A.G."/>
            <person name="Walton J.D."/>
            <person name="Blanchette R.A."/>
            <person name="Henrissat B."/>
            <person name="Martin F."/>
            <person name="Cullen D."/>
            <person name="Hibbett D.S."/>
            <person name="Grigoriev I.V."/>
        </authorList>
    </citation>
    <scope>NUCLEOTIDE SEQUENCE [LARGE SCALE GENOMIC DNA]</scope>
    <source>
        <strain evidence="2">MUCL 33604</strain>
    </source>
</reference>
<evidence type="ECO:0008006" key="3">
    <source>
        <dbReference type="Google" id="ProtNLM"/>
    </source>
</evidence>
<accession>A0A067PBE1</accession>
<name>A0A067PBE1_9AGAM</name>
<dbReference type="InterPro" id="IPR032675">
    <property type="entry name" value="LRR_dom_sf"/>
</dbReference>
<dbReference type="AlphaFoldDB" id="A0A067PBE1"/>
<keyword evidence="2" id="KW-1185">Reference proteome</keyword>
<sequence>MSQVEGLFTPVPPEIFDAILHEIDQPSDVLSLALTCHSLSQFLIPNVLEFRSLSAPIWHATLWDHLARHPEHSRHLRVLRISEDDFRVPRSLAVPSPSRGCDLGDDSVAFRHIFQSLRWMRCLRTLQWDLSQSVPPPPEKELTPVSEGRVCGLLTDLQIIDLHVGPYHCTGWMAESKLFQFENITKFRFVTKSLTIPHNSPLEDFLLQSRHLETLELSFLTNHATFMGRSFDNFLSCARWPNLKDLSLTGATCSTTILSTFFRRHPSIHSLRVLECYSTPLPWAEIEPGMFPCLRVFEGGGDAICALAAAKAPLEQLVNLHVGADRARLGEALQSLSSTLRRIKLAPHRRGVRDKERDTASWIHGLVPNGTVELANGNCWTPYA</sequence>
<dbReference type="OrthoDB" id="3270296at2759"/>
<organism evidence="1 2">
    <name type="scientific">Jaapia argillacea MUCL 33604</name>
    <dbReference type="NCBI Taxonomy" id="933084"/>
    <lineage>
        <taxon>Eukaryota</taxon>
        <taxon>Fungi</taxon>
        <taxon>Dikarya</taxon>
        <taxon>Basidiomycota</taxon>
        <taxon>Agaricomycotina</taxon>
        <taxon>Agaricomycetes</taxon>
        <taxon>Agaricomycetidae</taxon>
        <taxon>Jaapiales</taxon>
        <taxon>Jaapiaceae</taxon>
        <taxon>Jaapia</taxon>
    </lineage>
</organism>
<protein>
    <recommendedName>
        <fullName evidence="3">F-box domain-containing protein</fullName>
    </recommendedName>
</protein>
<dbReference type="InParanoid" id="A0A067PBE1"/>
<dbReference type="EMBL" id="KL197751">
    <property type="protein sequence ID" value="KDQ51150.1"/>
    <property type="molecule type" value="Genomic_DNA"/>
</dbReference>